<feature type="region of interest" description="Disordered" evidence="1">
    <location>
        <begin position="233"/>
        <end position="258"/>
    </location>
</feature>
<name>A0A6C0J4U1_9ZZZZ</name>
<dbReference type="EMBL" id="MN740329">
    <property type="protein sequence ID" value="QHU00715.1"/>
    <property type="molecule type" value="Genomic_DNA"/>
</dbReference>
<feature type="region of interest" description="Disordered" evidence="1">
    <location>
        <begin position="292"/>
        <end position="332"/>
    </location>
</feature>
<dbReference type="InterPro" id="IPR043872">
    <property type="entry name" value="DUF5832"/>
</dbReference>
<dbReference type="AlphaFoldDB" id="A0A6C0J4U1"/>
<dbReference type="Pfam" id="PF19150">
    <property type="entry name" value="DUF5832"/>
    <property type="match status" value="1"/>
</dbReference>
<feature type="compositionally biased region" description="Basic and acidic residues" evidence="1">
    <location>
        <begin position="319"/>
        <end position="332"/>
    </location>
</feature>
<protein>
    <submittedName>
        <fullName evidence="2">Uncharacterized protein</fullName>
    </submittedName>
</protein>
<feature type="compositionally biased region" description="Basic residues" evidence="1">
    <location>
        <begin position="307"/>
        <end position="318"/>
    </location>
</feature>
<feature type="compositionally biased region" description="Basic and acidic residues" evidence="1">
    <location>
        <begin position="292"/>
        <end position="306"/>
    </location>
</feature>
<reference evidence="2" key="1">
    <citation type="journal article" date="2020" name="Nature">
        <title>Giant virus diversity and host interactions through global metagenomics.</title>
        <authorList>
            <person name="Schulz F."/>
            <person name="Roux S."/>
            <person name="Paez-Espino D."/>
            <person name="Jungbluth S."/>
            <person name="Walsh D.A."/>
            <person name="Denef V.J."/>
            <person name="McMahon K.D."/>
            <person name="Konstantinidis K.T."/>
            <person name="Eloe-Fadrosh E.A."/>
            <person name="Kyrpides N.C."/>
            <person name="Woyke T."/>
        </authorList>
    </citation>
    <scope>NUCLEOTIDE SEQUENCE</scope>
    <source>
        <strain evidence="2">GVMAG-M-3300025860-20</strain>
    </source>
</reference>
<organism evidence="2">
    <name type="scientific">viral metagenome</name>
    <dbReference type="NCBI Taxonomy" id="1070528"/>
    <lineage>
        <taxon>unclassified sequences</taxon>
        <taxon>metagenomes</taxon>
        <taxon>organismal metagenomes</taxon>
    </lineage>
</organism>
<proteinExistence type="predicted"/>
<sequence>MTENRKTDYLREDPEINGQRYTVVSIVNPQDRVLMKNLYYVNKFLVRDINQQIVAQSTHMAKKLQVDMRKKIDSVLDRLKMSTDEEDKHLYTILHDKFANMLIDEDEFVQECHRKYTLDEEEILDKYKIFISSNRVQTDNEFDDAHGDDTSVRGIKIRGAYGSYKEAAARCEYVRSNIEEAISAYVVSVGTWFPIDFEADEIQDQDYMLPALNDLMGKYHEGMRNKDAHYQERKKNMADSQTNDPASKLQKRLQQRKRDRIKKEIQEFKQVQEGTNEPESKEVTAAKAIKADKNAAELINGEEKQKEKQKKRKRRKNTKKDDTEELILKDQE</sequence>
<accession>A0A6C0J4U1</accession>
<feature type="compositionally biased region" description="Basic residues" evidence="1">
    <location>
        <begin position="249"/>
        <end position="258"/>
    </location>
</feature>
<evidence type="ECO:0000256" key="1">
    <source>
        <dbReference type="SAM" id="MobiDB-lite"/>
    </source>
</evidence>
<evidence type="ECO:0000313" key="2">
    <source>
        <dbReference type="EMBL" id="QHU00715.1"/>
    </source>
</evidence>